<dbReference type="RefSeq" id="XP_024704580.1">
    <property type="nucleotide sequence ID" value="XM_024847696.1"/>
</dbReference>
<dbReference type="VEuPathDB" id="FungiDB:P170DRAFT_426222"/>
<protein>
    <recommendedName>
        <fullName evidence="3">Telomere replication protein EST3</fullName>
    </recommendedName>
</protein>
<dbReference type="EMBL" id="MSFO01000004">
    <property type="protein sequence ID" value="PLB49278.1"/>
    <property type="molecule type" value="Genomic_DNA"/>
</dbReference>
<evidence type="ECO:0000313" key="1">
    <source>
        <dbReference type="EMBL" id="PLB49278.1"/>
    </source>
</evidence>
<dbReference type="Proteomes" id="UP000234275">
    <property type="component" value="Unassembled WGS sequence"/>
</dbReference>
<gene>
    <name evidence="1" type="ORF">P170DRAFT_426222</name>
</gene>
<dbReference type="AlphaFoldDB" id="A0A2I2G8U5"/>
<keyword evidence="2" id="KW-1185">Reference proteome</keyword>
<accession>A0A2I2G8U5</accession>
<reference evidence="1 2" key="1">
    <citation type="submission" date="2016-12" db="EMBL/GenBank/DDBJ databases">
        <title>The genomes of Aspergillus section Nigri reveals drivers in fungal speciation.</title>
        <authorList>
            <consortium name="DOE Joint Genome Institute"/>
            <person name="Vesth T.C."/>
            <person name="Nybo J."/>
            <person name="Theobald S."/>
            <person name="Brandl J."/>
            <person name="Frisvad J.C."/>
            <person name="Nielsen K.F."/>
            <person name="Lyhne E.K."/>
            <person name="Kogle M.E."/>
            <person name="Kuo A."/>
            <person name="Riley R."/>
            <person name="Clum A."/>
            <person name="Nolan M."/>
            <person name="Lipzen A."/>
            <person name="Salamov A."/>
            <person name="Henrissat B."/>
            <person name="Wiebenga A."/>
            <person name="De Vries R.P."/>
            <person name="Grigoriev I.V."/>
            <person name="Mortensen U.H."/>
            <person name="Andersen M.R."/>
            <person name="Baker S.E."/>
        </authorList>
    </citation>
    <scope>NUCLEOTIDE SEQUENCE [LARGE SCALE GENOMIC DNA]</scope>
    <source>
        <strain evidence="1 2">IBT 23096</strain>
    </source>
</reference>
<proteinExistence type="predicted"/>
<name>A0A2I2G8U5_9EURO</name>
<evidence type="ECO:0008006" key="3">
    <source>
        <dbReference type="Google" id="ProtNLM"/>
    </source>
</evidence>
<evidence type="ECO:0000313" key="2">
    <source>
        <dbReference type="Proteomes" id="UP000234275"/>
    </source>
</evidence>
<organism evidence="1 2">
    <name type="scientific">Aspergillus steynii IBT 23096</name>
    <dbReference type="NCBI Taxonomy" id="1392250"/>
    <lineage>
        <taxon>Eukaryota</taxon>
        <taxon>Fungi</taxon>
        <taxon>Dikarya</taxon>
        <taxon>Ascomycota</taxon>
        <taxon>Pezizomycotina</taxon>
        <taxon>Eurotiomycetes</taxon>
        <taxon>Eurotiomycetidae</taxon>
        <taxon>Eurotiales</taxon>
        <taxon>Aspergillaceae</taxon>
        <taxon>Aspergillus</taxon>
        <taxon>Aspergillus subgen. Circumdati</taxon>
    </lineage>
</organism>
<comment type="caution">
    <text evidence="1">The sequence shown here is derived from an EMBL/GenBank/DDBJ whole genome shotgun (WGS) entry which is preliminary data.</text>
</comment>
<dbReference type="GeneID" id="36555395"/>
<dbReference type="OrthoDB" id="265717at2759"/>
<sequence length="151" mass="17228">MSDSSSASEPYSNASNSTKDYANLRDRTAFPNFADIPELKILQSNRKVYKPRKHWCLLVEVVSIIDTFPRLILSAIDKADRQITIAFYTKDMGQRLKTPELKMGRAIAIMYPIQHQFRDGSLGVLQEDYDLIKQFPTSLANLLQLSDEIQS</sequence>